<dbReference type="PANTHER" id="PTHR30486:SF15">
    <property type="entry name" value="TYPE II_IV SECRETION SYSTEM ATPASE"/>
    <property type="match status" value="1"/>
</dbReference>
<evidence type="ECO:0000256" key="1">
    <source>
        <dbReference type="ARBA" id="ARBA00006611"/>
    </source>
</evidence>
<evidence type="ECO:0000259" key="3">
    <source>
        <dbReference type="Pfam" id="PF00437"/>
    </source>
</evidence>
<name>A0ABQ4TF85_9HYPH</name>
<reference evidence="4" key="1">
    <citation type="journal article" date="2021" name="Front. Microbiol.">
        <title>Comprehensive Comparative Genomics and Phenotyping of Methylobacterium Species.</title>
        <authorList>
            <person name="Alessa O."/>
            <person name="Ogura Y."/>
            <person name="Fujitani Y."/>
            <person name="Takami H."/>
            <person name="Hayashi T."/>
            <person name="Sahin N."/>
            <person name="Tani A."/>
        </authorList>
    </citation>
    <scope>NUCLEOTIDE SEQUENCE</scope>
    <source>
        <strain evidence="4">DSM 23674</strain>
    </source>
</reference>
<dbReference type="CDD" id="cd01130">
    <property type="entry name" value="VirB11-like_ATPase"/>
    <property type="match status" value="1"/>
</dbReference>
<feature type="region of interest" description="Disordered" evidence="2">
    <location>
        <begin position="1"/>
        <end position="49"/>
    </location>
</feature>
<dbReference type="PANTHER" id="PTHR30486">
    <property type="entry name" value="TWITCHING MOTILITY PROTEIN PILT"/>
    <property type="match status" value="1"/>
</dbReference>
<dbReference type="InterPro" id="IPR001482">
    <property type="entry name" value="T2SS/T4SS_dom"/>
</dbReference>
<gene>
    <name evidence="4" type="ORF">EKPJFOCH_0441</name>
</gene>
<reference evidence="4" key="2">
    <citation type="submission" date="2021-08" db="EMBL/GenBank/DDBJ databases">
        <authorList>
            <person name="Tani A."/>
            <person name="Ola A."/>
            <person name="Ogura Y."/>
            <person name="Katsura K."/>
            <person name="Hayashi T."/>
        </authorList>
    </citation>
    <scope>NUCLEOTIDE SEQUENCE</scope>
    <source>
        <strain evidence="4">DSM 23674</strain>
    </source>
</reference>
<protein>
    <recommendedName>
        <fullName evidence="3">Bacterial type II secretion system protein E domain-containing protein</fullName>
    </recommendedName>
</protein>
<feature type="domain" description="Bacterial type II secretion system protein E" evidence="3">
    <location>
        <begin position="124"/>
        <end position="398"/>
    </location>
</feature>
<evidence type="ECO:0000313" key="5">
    <source>
        <dbReference type="Proteomes" id="UP001055101"/>
    </source>
</evidence>
<dbReference type="InterPro" id="IPR027417">
    <property type="entry name" value="P-loop_NTPase"/>
</dbReference>
<dbReference type="InterPro" id="IPR050921">
    <property type="entry name" value="T4SS_GSP_E_ATPase"/>
</dbReference>
<sequence>MFGRRSGSAAAPASVPGPAAQVAPPVLYQEEPARPRVDAPAPKQAVAVPATPQKSEDYYRTKSMIFGALIEAIDLTQLARLDGESAREEIRDIVSEIIGLKNIVLSIAEQEELLDDICNDVLGYGPLEPLLARDDIADVMVNGASRTFIEVNGKIQLTSVRFRDNAQLMNICQRIVSQVGRRVDEASPICDARLPDGSRVNVIAPPLAIDGPCLTIRKFKKDKLTLEQLVKFGAISPEGAKILQIIGKVRCNVVISGGTGSGKTTLLNCLTAFIEHDERIITCEDAAELQLQQPHVVRLETRPPNLEGQGTISMRDLVKNCLRMRPERIIVGEVRGPEAFDLLQAMNTGHDGSMGTLHANSPRECLSRIESMITMGGFSLPSRTLREMITGSIDVIVQAMRMRDGSRRITHITEVMGMEGDIIITQDLFVYDILGEDANGRLIGRHRSTGIGRPRFWERARYYGEEQALAAALDAASAQGEVAA</sequence>
<dbReference type="EMBL" id="BPRA01000002">
    <property type="protein sequence ID" value="GJE53971.1"/>
    <property type="molecule type" value="Genomic_DNA"/>
</dbReference>
<dbReference type="Gene3D" id="3.30.450.380">
    <property type="match status" value="1"/>
</dbReference>
<evidence type="ECO:0000313" key="4">
    <source>
        <dbReference type="EMBL" id="GJE53971.1"/>
    </source>
</evidence>
<feature type="compositionally biased region" description="Low complexity" evidence="2">
    <location>
        <begin position="39"/>
        <end position="49"/>
    </location>
</feature>
<accession>A0ABQ4TF85</accession>
<comment type="caution">
    <text evidence="4">The sequence shown here is derived from an EMBL/GenBank/DDBJ whole genome shotgun (WGS) entry which is preliminary data.</text>
</comment>
<keyword evidence="5" id="KW-1185">Reference proteome</keyword>
<evidence type="ECO:0000256" key="2">
    <source>
        <dbReference type="SAM" id="MobiDB-lite"/>
    </source>
</evidence>
<dbReference type="RefSeq" id="WP_147816816.1">
    <property type="nucleotide sequence ID" value="NZ_BPRA01000002.1"/>
</dbReference>
<dbReference type="Proteomes" id="UP001055101">
    <property type="component" value="Unassembled WGS sequence"/>
</dbReference>
<organism evidence="4 5">
    <name type="scientific">Methylobacterium thuringiense</name>
    <dbReference type="NCBI Taxonomy" id="1003091"/>
    <lineage>
        <taxon>Bacteria</taxon>
        <taxon>Pseudomonadati</taxon>
        <taxon>Pseudomonadota</taxon>
        <taxon>Alphaproteobacteria</taxon>
        <taxon>Hyphomicrobiales</taxon>
        <taxon>Methylobacteriaceae</taxon>
        <taxon>Methylobacterium</taxon>
    </lineage>
</organism>
<feature type="compositionally biased region" description="Low complexity" evidence="2">
    <location>
        <begin position="1"/>
        <end position="26"/>
    </location>
</feature>
<dbReference type="Pfam" id="PF00437">
    <property type="entry name" value="T2SSE"/>
    <property type="match status" value="1"/>
</dbReference>
<dbReference type="SUPFAM" id="SSF52540">
    <property type="entry name" value="P-loop containing nucleoside triphosphate hydrolases"/>
    <property type="match status" value="1"/>
</dbReference>
<comment type="similarity">
    <text evidence="1">Belongs to the GSP E family.</text>
</comment>
<dbReference type="Gene3D" id="3.40.50.300">
    <property type="entry name" value="P-loop containing nucleotide triphosphate hydrolases"/>
    <property type="match status" value="1"/>
</dbReference>
<proteinExistence type="inferred from homology"/>